<dbReference type="Proteomes" id="UP001434337">
    <property type="component" value="Chromosome"/>
</dbReference>
<accession>A0ABZ3C843</accession>
<protein>
    <submittedName>
        <fullName evidence="2">YkoF family thiamine/hydroxymethylpyrimidine-binding protein</fullName>
    </submittedName>
</protein>
<dbReference type="Gene3D" id="3.30.70.930">
    <property type="match status" value="2"/>
</dbReference>
<feature type="domain" description="Thiamin/hydroxymethyl pyrimidine-binding YkoF putative" evidence="1">
    <location>
        <begin position="124"/>
        <end position="205"/>
    </location>
</feature>
<name>A0ABZ3C843_9ACTN</name>
<sequence>MAAPTPSAPSAATYGIGARIALHPMTDRYVDIITTALAATPRPPELELTTSPVSTFVGGPDAAVVRYCADLVAAAAHRADGAHLAAQVLLSRGCPGEVTCTLRHGPWVDGEAVAVPDAGVRAWAEWSLYPLLDGQGGGAHMTPIMDAIATARASGLFHSSDHFVTRLAGDVGAILALVATAWLRTGAGVQHVVTHLSLSINSPTQGV</sequence>
<dbReference type="InterPro" id="IPR011522">
    <property type="entry name" value="Thiamin/HMP-bd_put_YkoF"/>
</dbReference>
<dbReference type="InterPro" id="IPR029756">
    <property type="entry name" value="MTH1187/YkoF-like"/>
</dbReference>
<reference evidence="2 3" key="1">
    <citation type="journal article" date="2023" name="Environ Microbiome">
        <title>A coral-associated actinobacterium mitigates coral bleaching under heat stress.</title>
        <authorList>
            <person name="Li J."/>
            <person name="Zou Y."/>
            <person name="Li Q."/>
            <person name="Zhang J."/>
            <person name="Bourne D.G."/>
            <person name="Lyu Y."/>
            <person name="Liu C."/>
            <person name="Zhang S."/>
        </authorList>
    </citation>
    <scope>NUCLEOTIDE SEQUENCE [LARGE SCALE GENOMIC DNA]</scope>
    <source>
        <strain evidence="2 3">SCSIO 13291</strain>
    </source>
</reference>
<evidence type="ECO:0000313" key="3">
    <source>
        <dbReference type="Proteomes" id="UP001434337"/>
    </source>
</evidence>
<evidence type="ECO:0000259" key="1">
    <source>
        <dbReference type="Pfam" id="PF07615"/>
    </source>
</evidence>
<organism evidence="2 3">
    <name type="scientific">Propioniciclava soli</name>
    <dbReference type="NCBI Taxonomy" id="2775081"/>
    <lineage>
        <taxon>Bacteria</taxon>
        <taxon>Bacillati</taxon>
        <taxon>Actinomycetota</taxon>
        <taxon>Actinomycetes</taxon>
        <taxon>Propionibacteriales</taxon>
        <taxon>Propionibacteriaceae</taxon>
        <taxon>Propioniciclava</taxon>
    </lineage>
</organism>
<feature type="domain" description="Thiamin/hydroxymethyl pyrimidine-binding YkoF putative" evidence="1">
    <location>
        <begin position="17"/>
        <end position="97"/>
    </location>
</feature>
<dbReference type="RefSeq" id="WP_342372435.1">
    <property type="nucleotide sequence ID" value="NZ_CP115965.1"/>
</dbReference>
<dbReference type="Pfam" id="PF07615">
    <property type="entry name" value="Ykof"/>
    <property type="match status" value="2"/>
</dbReference>
<dbReference type="EMBL" id="CP115965">
    <property type="protein sequence ID" value="WZW98384.1"/>
    <property type="molecule type" value="Genomic_DNA"/>
</dbReference>
<evidence type="ECO:0000313" key="2">
    <source>
        <dbReference type="EMBL" id="WZW98384.1"/>
    </source>
</evidence>
<proteinExistence type="predicted"/>
<keyword evidence="3" id="KW-1185">Reference proteome</keyword>
<gene>
    <name evidence="2" type="ORF">PCC79_16075</name>
</gene>
<dbReference type="SUPFAM" id="SSF89957">
    <property type="entry name" value="MTH1187/YkoF-like"/>
    <property type="match status" value="1"/>
</dbReference>